<evidence type="ECO:0000313" key="2">
    <source>
        <dbReference type="Proteomes" id="UP001176941"/>
    </source>
</evidence>
<proteinExistence type="predicted"/>
<keyword evidence="2" id="KW-1185">Reference proteome</keyword>
<accession>A0ABN8Y7U2</accession>
<reference evidence="1" key="1">
    <citation type="submission" date="2023-04" db="EMBL/GenBank/DDBJ databases">
        <authorList>
            <consortium name="ELIXIR-Norway"/>
        </authorList>
    </citation>
    <scope>NUCLEOTIDE SEQUENCE [LARGE SCALE GENOMIC DNA]</scope>
</reference>
<gene>
    <name evidence="1" type="ORF">MRATA1EN1_LOCUS4841</name>
</gene>
<dbReference type="Proteomes" id="UP001176941">
    <property type="component" value="Chromosome 13"/>
</dbReference>
<sequence>MRLIRNQKSTLLRRFVVISFPNLPGTAIKYYFLHFAKGGAKRGKQRSVKFSWDVRTLKSKRKQTQNRMITSQAKSQRNLKLLSSLLERDSKYHPCIKKAVSSWG</sequence>
<name>A0ABN8Y7U2_RANTA</name>
<organism evidence="1 2">
    <name type="scientific">Rangifer tarandus platyrhynchus</name>
    <name type="common">Svalbard reindeer</name>
    <dbReference type="NCBI Taxonomy" id="3082113"/>
    <lineage>
        <taxon>Eukaryota</taxon>
        <taxon>Metazoa</taxon>
        <taxon>Chordata</taxon>
        <taxon>Craniata</taxon>
        <taxon>Vertebrata</taxon>
        <taxon>Euteleostomi</taxon>
        <taxon>Mammalia</taxon>
        <taxon>Eutheria</taxon>
        <taxon>Laurasiatheria</taxon>
        <taxon>Artiodactyla</taxon>
        <taxon>Ruminantia</taxon>
        <taxon>Pecora</taxon>
        <taxon>Cervidae</taxon>
        <taxon>Odocoileinae</taxon>
        <taxon>Rangifer</taxon>
    </lineage>
</organism>
<dbReference type="EMBL" id="OX459949">
    <property type="protein sequence ID" value="CAI9155879.1"/>
    <property type="molecule type" value="Genomic_DNA"/>
</dbReference>
<evidence type="ECO:0000313" key="1">
    <source>
        <dbReference type="EMBL" id="CAI9155879.1"/>
    </source>
</evidence>
<protein>
    <submittedName>
        <fullName evidence="1">Uncharacterized protein</fullName>
    </submittedName>
</protein>